<evidence type="ECO:0000313" key="2">
    <source>
        <dbReference type="EMBL" id="RLP69366.1"/>
    </source>
</evidence>
<feature type="region of interest" description="Disordered" evidence="1">
    <location>
        <begin position="168"/>
        <end position="196"/>
    </location>
</feature>
<keyword evidence="3" id="KW-1185">Reference proteome</keyword>
<evidence type="ECO:0008006" key="4">
    <source>
        <dbReference type="Google" id="ProtNLM"/>
    </source>
</evidence>
<organism evidence="2 3">
    <name type="scientific">Mycetocola manganoxydans</name>
    <dbReference type="NCBI Taxonomy" id="699879"/>
    <lineage>
        <taxon>Bacteria</taxon>
        <taxon>Bacillati</taxon>
        <taxon>Actinomycetota</taxon>
        <taxon>Actinomycetes</taxon>
        <taxon>Micrococcales</taxon>
        <taxon>Microbacteriaceae</taxon>
        <taxon>Mycetocola</taxon>
    </lineage>
</organism>
<name>A0A3L6ZMW0_9MICO</name>
<dbReference type="OrthoDB" id="5180013at2"/>
<gene>
    <name evidence="2" type="ORF">D9V29_11620</name>
</gene>
<evidence type="ECO:0000256" key="1">
    <source>
        <dbReference type="SAM" id="MobiDB-lite"/>
    </source>
</evidence>
<evidence type="ECO:0000313" key="3">
    <source>
        <dbReference type="Proteomes" id="UP000270299"/>
    </source>
</evidence>
<dbReference type="Proteomes" id="UP000270299">
    <property type="component" value="Unassembled WGS sequence"/>
</dbReference>
<reference evidence="2 3" key="1">
    <citation type="submission" date="2018-10" db="EMBL/GenBank/DDBJ databases">
        <authorList>
            <person name="Li J."/>
        </authorList>
    </citation>
    <scope>NUCLEOTIDE SEQUENCE [LARGE SCALE GENOMIC DNA]</scope>
    <source>
        <strain evidence="2 3">CCTCC AB209002</strain>
    </source>
</reference>
<dbReference type="EMBL" id="RCUV01000013">
    <property type="protein sequence ID" value="RLP69366.1"/>
    <property type="molecule type" value="Genomic_DNA"/>
</dbReference>
<protein>
    <recommendedName>
        <fullName evidence="4">DUF5343 domain-containing protein</fullName>
    </recommendedName>
</protein>
<accession>A0A3L6ZMW0</accession>
<dbReference type="AlphaFoldDB" id="A0A3L6ZMW0"/>
<dbReference type="RefSeq" id="WP_121673497.1">
    <property type="nucleotide sequence ID" value="NZ_BMXM01000009.1"/>
</dbReference>
<sequence>MVPVKTSVEDIQKLLGYLGKQIGWVEQSKIEKALGSLDDRKVGAIVEFGLILRDGGNLRATERGQLFNSDPQAALREVLDSVELYRATLEWVHYGSRSEATAAEIGQYWEASHADTLGARQGSTLKDGAVCFGRIVDGAGLGSFTVGRGGKETRVSFAASGVDSLVNGVTAPSATDDAEDEPDSPAPATPEAPTRASSIQTVLPSAEAFAPTPSLSVSTSPSVHVNVEIHIAADATSDTVREIFKNMARYVLDKPIADDGE</sequence>
<comment type="caution">
    <text evidence="2">The sequence shown here is derived from an EMBL/GenBank/DDBJ whole genome shotgun (WGS) entry which is preliminary data.</text>
</comment>
<proteinExistence type="predicted"/>